<reference evidence="4 5" key="1">
    <citation type="submission" date="2020-08" db="EMBL/GenBank/DDBJ databases">
        <title>Genomic Encyclopedia of Archaeal and Bacterial Type Strains, Phase II (KMG-II): from individual species to whole genera.</title>
        <authorList>
            <person name="Goeker M."/>
        </authorList>
    </citation>
    <scope>NUCLEOTIDE SEQUENCE [LARGE SCALE GENOMIC DNA]</scope>
    <source>
        <strain evidence="4 5">DSM 23288</strain>
    </source>
</reference>
<comment type="caution">
    <text evidence="4">The sequence shown here is derived from an EMBL/GenBank/DDBJ whole genome shotgun (WGS) entry which is preliminary data.</text>
</comment>
<dbReference type="SMART" id="SM00530">
    <property type="entry name" value="HTH_XRE"/>
    <property type="match status" value="1"/>
</dbReference>
<feature type="domain" description="HTH cro/C1-type" evidence="3">
    <location>
        <begin position="30"/>
        <end position="84"/>
    </location>
</feature>
<name>A0A840IG32_9ACTN</name>
<dbReference type="InterPro" id="IPR001387">
    <property type="entry name" value="Cro/C1-type_HTH"/>
</dbReference>
<protein>
    <submittedName>
        <fullName evidence="4">Transcriptional regulator with XRE-family HTH domain</fullName>
    </submittedName>
</protein>
<dbReference type="InterPro" id="IPR050807">
    <property type="entry name" value="TransReg_Diox_bact_type"/>
</dbReference>
<dbReference type="SUPFAM" id="SSF51182">
    <property type="entry name" value="RmlC-like cupins"/>
    <property type="match status" value="1"/>
</dbReference>
<sequence>MGGSLDVGRGADRRAGPTTDRLVASVGERLRSERERQGLSLRELAKRIGLSPSAVSQIERGQVMPSVGTLYTLTSELGLSMDDVFAQTSESGEHPALVRLDAVVQDGERPAAAATLAAPTGRVFPRAERGVITLASGVRWELLTGYEPGTEFLHVTYPVGSQSCEPDQLIRHEGTERGVVLSGRLGVTLGDEHHELRAGDSISFSSDVPHRLWAIGEQPAEAIWFITGRNGAG</sequence>
<dbReference type="InterPro" id="IPR010982">
    <property type="entry name" value="Lambda_DNA-bd_dom_sf"/>
</dbReference>
<dbReference type="InterPro" id="IPR013096">
    <property type="entry name" value="Cupin_2"/>
</dbReference>
<dbReference type="GO" id="GO:0003700">
    <property type="term" value="F:DNA-binding transcription factor activity"/>
    <property type="evidence" value="ECO:0007669"/>
    <property type="project" value="TreeGrafter"/>
</dbReference>
<evidence type="ECO:0000256" key="1">
    <source>
        <dbReference type="ARBA" id="ARBA00023125"/>
    </source>
</evidence>
<dbReference type="GO" id="GO:0003677">
    <property type="term" value="F:DNA binding"/>
    <property type="evidence" value="ECO:0007669"/>
    <property type="project" value="UniProtKB-KW"/>
</dbReference>
<dbReference type="Proteomes" id="UP000585272">
    <property type="component" value="Unassembled WGS sequence"/>
</dbReference>
<dbReference type="EMBL" id="JACHNU010000003">
    <property type="protein sequence ID" value="MBB4663201.1"/>
    <property type="molecule type" value="Genomic_DNA"/>
</dbReference>
<dbReference type="Pfam" id="PF07883">
    <property type="entry name" value="Cupin_2"/>
    <property type="match status" value="1"/>
</dbReference>
<dbReference type="SUPFAM" id="SSF47413">
    <property type="entry name" value="lambda repressor-like DNA-binding domains"/>
    <property type="match status" value="1"/>
</dbReference>
<keyword evidence="5" id="KW-1185">Reference proteome</keyword>
<evidence type="ECO:0000313" key="4">
    <source>
        <dbReference type="EMBL" id="MBB4663201.1"/>
    </source>
</evidence>
<dbReference type="PANTHER" id="PTHR46797">
    <property type="entry name" value="HTH-TYPE TRANSCRIPTIONAL REGULATOR"/>
    <property type="match status" value="1"/>
</dbReference>
<evidence type="ECO:0000256" key="2">
    <source>
        <dbReference type="SAM" id="MobiDB-lite"/>
    </source>
</evidence>
<dbReference type="InterPro" id="IPR014710">
    <property type="entry name" value="RmlC-like_jellyroll"/>
</dbReference>
<dbReference type="CDD" id="cd02209">
    <property type="entry name" value="cupin_XRE_C"/>
    <property type="match status" value="1"/>
</dbReference>
<dbReference type="Pfam" id="PF01381">
    <property type="entry name" value="HTH_3"/>
    <property type="match status" value="1"/>
</dbReference>
<dbReference type="GO" id="GO:0005829">
    <property type="term" value="C:cytosol"/>
    <property type="evidence" value="ECO:0007669"/>
    <property type="project" value="TreeGrafter"/>
</dbReference>
<dbReference type="Gene3D" id="2.60.120.10">
    <property type="entry name" value="Jelly Rolls"/>
    <property type="match status" value="1"/>
</dbReference>
<dbReference type="InterPro" id="IPR011051">
    <property type="entry name" value="RmlC_Cupin_sf"/>
</dbReference>
<dbReference type="Gene3D" id="1.10.260.40">
    <property type="entry name" value="lambda repressor-like DNA-binding domains"/>
    <property type="match status" value="1"/>
</dbReference>
<evidence type="ECO:0000259" key="3">
    <source>
        <dbReference type="PROSITE" id="PS50943"/>
    </source>
</evidence>
<proteinExistence type="predicted"/>
<dbReference type="CDD" id="cd00093">
    <property type="entry name" value="HTH_XRE"/>
    <property type="match status" value="1"/>
</dbReference>
<dbReference type="PANTHER" id="PTHR46797:SF1">
    <property type="entry name" value="METHYLPHOSPHONATE SYNTHASE"/>
    <property type="match status" value="1"/>
</dbReference>
<dbReference type="PROSITE" id="PS50943">
    <property type="entry name" value="HTH_CROC1"/>
    <property type="match status" value="1"/>
</dbReference>
<evidence type="ECO:0000313" key="5">
    <source>
        <dbReference type="Proteomes" id="UP000585272"/>
    </source>
</evidence>
<keyword evidence="1" id="KW-0238">DNA-binding</keyword>
<dbReference type="AlphaFoldDB" id="A0A840IG32"/>
<gene>
    <name evidence="4" type="ORF">BDZ31_002790</name>
</gene>
<organism evidence="4 5">
    <name type="scientific">Conexibacter arvalis</name>
    <dbReference type="NCBI Taxonomy" id="912552"/>
    <lineage>
        <taxon>Bacteria</taxon>
        <taxon>Bacillati</taxon>
        <taxon>Actinomycetota</taxon>
        <taxon>Thermoleophilia</taxon>
        <taxon>Solirubrobacterales</taxon>
        <taxon>Conexibacteraceae</taxon>
        <taxon>Conexibacter</taxon>
    </lineage>
</organism>
<feature type="region of interest" description="Disordered" evidence="2">
    <location>
        <begin position="1"/>
        <end position="20"/>
    </location>
</feature>
<accession>A0A840IG32</accession>